<name>A0ABR2D4J8_9ROSI</name>
<evidence type="ECO:0000313" key="6">
    <source>
        <dbReference type="EMBL" id="KAK8529678.1"/>
    </source>
</evidence>
<sequence length="311" mass="34040">MSSLEVLKLGQNNLRGYALPRNSSLPKLKVLDLGHNDFIDNLWRSFSRSQPLSQLRVLILRDNRLEGKIPLELLRLSILDLSGNNLSGDMSNCIDNATCWTTEAESDVTITGVGFITILIGLDLSCNRLTGSIPMQITQLKAFRVVNMSHNLLSGQIPISMRNLEVLEVLDLSYNNLIGELHPGLDTLPFLEVFFVSFNNLSGPIPLGNQFNTFLNDSYIGNPGLCGVPLARKCGVVVTEKPPSAMSSHIRPPPSAMSSHTRLPPSAMSSILHFHATMSMNSSILESPVNLVVISSSKANHDVLVSEEHDC</sequence>
<comment type="similarity">
    <text evidence="1">Belongs to the RLP family.</text>
</comment>
<keyword evidence="3" id="KW-0677">Repeat</keyword>
<dbReference type="InterPro" id="IPR051502">
    <property type="entry name" value="RLP_Defense_Trigger"/>
</dbReference>
<dbReference type="InterPro" id="IPR001611">
    <property type="entry name" value="Leu-rich_rpt"/>
</dbReference>
<dbReference type="InterPro" id="IPR032675">
    <property type="entry name" value="LRR_dom_sf"/>
</dbReference>
<keyword evidence="4" id="KW-0675">Receptor</keyword>
<comment type="caution">
    <text evidence="6">The sequence shown here is derived from an EMBL/GenBank/DDBJ whole genome shotgun (WGS) entry which is preliminary data.</text>
</comment>
<dbReference type="Pfam" id="PF13855">
    <property type="entry name" value="LRR_8"/>
    <property type="match status" value="1"/>
</dbReference>
<dbReference type="InterPro" id="IPR003591">
    <property type="entry name" value="Leu-rich_rpt_typical-subtyp"/>
</dbReference>
<proteinExistence type="inferred from homology"/>
<dbReference type="EMBL" id="JBBPBM010000036">
    <property type="protein sequence ID" value="KAK8529678.1"/>
    <property type="molecule type" value="Genomic_DNA"/>
</dbReference>
<evidence type="ECO:0000256" key="2">
    <source>
        <dbReference type="ARBA" id="ARBA00022614"/>
    </source>
</evidence>
<dbReference type="PANTHER" id="PTHR48062">
    <property type="entry name" value="RECEPTOR-LIKE PROTEIN 14"/>
    <property type="match status" value="1"/>
</dbReference>
<dbReference type="SUPFAM" id="SSF52058">
    <property type="entry name" value="L domain-like"/>
    <property type="match status" value="1"/>
</dbReference>
<accession>A0ABR2D4J8</accession>
<evidence type="ECO:0000256" key="1">
    <source>
        <dbReference type="ARBA" id="ARBA00009592"/>
    </source>
</evidence>
<evidence type="ECO:0000256" key="4">
    <source>
        <dbReference type="ARBA" id="ARBA00023170"/>
    </source>
</evidence>
<reference evidence="6 7" key="1">
    <citation type="journal article" date="2024" name="G3 (Bethesda)">
        <title>Genome assembly of Hibiscus sabdariffa L. provides insights into metabolisms of medicinal natural products.</title>
        <authorList>
            <person name="Kim T."/>
        </authorList>
    </citation>
    <scope>NUCLEOTIDE SEQUENCE [LARGE SCALE GENOMIC DNA]</scope>
    <source>
        <strain evidence="6">TK-2024</strain>
        <tissue evidence="6">Old leaves</tissue>
    </source>
</reference>
<keyword evidence="2" id="KW-0433">Leucine-rich repeat</keyword>
<dbReference type="PANTHER" id="PTHR48062:SF39">
    <property type="entry name" value="LEUCINE-RICH REPEAT-CONTAINING N-TERMINAL PLANT-TYPE DOMAIN-CONTAINING PROTEIN"/>
    <property type="match status" value="1"/>
</dbReference>
<dbReference type="Gene3D" id="3.80.10.10">
    <property type="entry name" value="Ribonuclease Inhibitor"/>
    <property type="match status" value="1"/>
</dbReference>
<evidence type="ECO:0000313" key="7">
    <source>
        <dbReference type="Proteomes" id="UP001472677"/>
    </source>
</evidence>
<dbReference type="PRINTS" id="PR00019">
    <property type="entry name" value="LEURICHRPT"/>
</dbReference>
<protein>
    <submittedName>
        <fullName evidence="6">Uncharacterized protein</fullName>
    </submittedName>
</protein>
<dbReference type="SMART" id="SM00369">
    <property type="entry name" value="LRR_TYP"/>
    <property type="match status" value="3"/>
</dbReference>
<gene>
    <name evidence="6" type="ORF">V6N12_060454</name>
</gene>
<evidence type="ECO:0000256" key="3">
    <source>
        <dbReference type="ARBA" id="ARBA00022737"/>
    </source>
</evidence>
<feature type="region of interest" description="Disordered" evidence="5">
    <location>
        <begin position="243"/>
        <end position="262"/>
    </location>
</feature>
<organism evidence="6 7">
    <name type="scientific">Hibiscus sabdariffa</name>
    <name type="common">roselle</name>
    <dbReference type="NCBI Taxonomy" id="183260"/>
    <lineage>
        <taxon>Eukaryota</taxon>
        <taxon>Viridiplantae</taxon>
        <taxon>Streptophyta</taxon>
        <taxon>Embryophyta</taxon>
        <taxon>Tracheophyta</taxon>
        <taxon>Spermatophyta</taxon>
        <taxon>Magnoliopsida</taxon>
        <taxon>eudicotyledons</taxon>
        <taxon>Gunneridae</taxon>
        <taxon>Pentapetalae</taxon>
        <taxon>rosids</taxon>
        <taxon>malvids</taxon>
        <taxon>Malvales</taxon>
        <taxon>Malvaceae</taxon>
        <taxon>Malvoideae</taxon>
        <taxon>Hibiscus</taxon>
    </lineage>
</organism>
<dbReference type="Proteomes" id="UP001472677">
    <property type="component" value="Unassembled WGS sequence"/>
</dbReference>
<dbReference type="Pfam" id="PF00560">
    <property type="entry name" value="LRR_1"/>
    <property type="match status" value="2"/>
</dbReference>
<evidence type="ECO:0000256" key="5">
    <source>
        <dbReference type="SAM" id="MobiDB-lite"/>
    </source>
</evidence>
<keyword evidence="7" id="KW-1185">Reference proteome</keyword>